<evidence type="ECO:0000256" key="3">
    <source>
        <dbReference type="ARBA" id="ARBA00023052"/>
    </source>
</evidence>
<dbReference type="OrthoDB" id="8732661at2"/>
<dbReference type="PANTHER" id="PTHR47514">
    <property type="entry name" value="TRANSKETOLASE N-TERMINAL SECTION-RELATED"/>
    <property type="match status" value="1"/>
</dbReference>
<dbReference type="Proteomes" id="UP000558113">
    <property type="component" value="Unassembled WGS sequence"/>
</dbReference>
<proteinExistence type="inferred from homology"/>
<dbReference type="PANTHER" id="PTHR47514:SF1">
    <property type="entry name" value="TRANSKETOLASE N-TERMINAL SECTION-RELATED"/>
    <property type="match status" value="1"/>
</dbReference>
<keyword evidence="6" id="KW-1185">Reference proteome</keyword>
<gene>
    <name evidence="5" type="ORF">GT003_23945</name>
</gene>
<sequence length="289" mass="31157">MNAYIDIAPGGCAAEQPLDGLVKDLKKTVVRMTEAAGGGYIAQGLGSAEMIAHLFYRVLRLDPAEPEWALRDRFLLSVGHYAIGVYAAMARLGYFPDELLNTYSADGSVIEMIGSETTPGFEITGGSLAQGLSQGVGLALAAKLRQHPWRTVVYMSDGELEEGQTWEAAMVAKHHGLDNLLAIVDVNGMQADGRIQEVTGILPIAEKWRAFGWDVAEIDGNDPAAVEQALGEAFRKEDKPMIIVAHTVPGNGVSELHGKHDVHYVRWTKEQSETALRELDFGMGGGTAP</sequence>
<evidence type="ECO:0000259" key="4">
    <source>
        <dbReference type="Pfam" id="PF00456"/>
    </source>
</evidence>
<dbReference type="InterPro" id="IPR029061">
    <property type="entry name" value="THDP-binding"/>
</dbReference>
<evidence type="ECO:0000313" key="5">
    <source>
        <dbReference type="EMBL" id="NBC72060.1"/>
    </source>
</evidence>
<dbReference type="InterPro" id="IPR005474">
    <property type="entry name" value="Transketolase_N"/>
</dbReference>
<dbReference type="RefSeq" id="WP_161702665.1">
    <property type="nucleotide sequence ID" value="NZ_JAAAMU010000016.1"/>
</dbReference>
<feature type="domain" description="Transketolase N-terminal" evidence="4">
    <location>
        <begin position="26"/>
        <end position="268"/>
    </location>
</feature>
<protein>
    <submittedName>
        <fullName evidence="5">Transketolase</fullName>
    </submittedName>
</protein>
<keyword evidence="3" id="KW-0786">Thiamine pyrophosphate</keyword>
<dbReference type="EMBL" id="JAAAMU010000016">
    <property type="protein sequence ID" value="NBC72060.1"/>
    <property type="molecule type" value="Genomic_DNA"/>
</dbReference>
<dbReference type="Pfam" id="PF00456">
    <property type="entry name" value="Transketolase_N"/>
    <property type="match status" value="1"/>
</dbReference>
<organism evidence="5 6">
    <name type="scientific">Paenibacillus sacheonensis</name>
    <dbReference type="NCBI Taxonomy" id="742054"/>
    <lineage>
        <taxon>Bacteria</taxon>
        <taxon>Bacillati</taxon>
        <taxon>Bacillota</taxon>
        <taxon>Bacilli</taxon>
        <taxon>Bacillales</taxon>
        <taxon>Paenibacillaceae</taxon>
        <taxon>Paenibacillus</taxon>
    </lineage>
</organism>
<dbReference type="Gene3D" id="3.40.50.970">
    <property type="match status" value="1"/>
</dbReference>
<comment type="similarity">
    <text evidence="2">Belongs to the transketolase family.</text>
</comment>
<dbReference type="SUPFAM" id="SSF52518">
    <property type="entry name" value="Thiamin diphosphate-binding fold (THDP-binding)"/>
    <property type="match status" value="1"/>
</dbReference>
<reference evidence="5 6" key="1">
    <citation type="submission" date="2020-01" db="EMBL/GenBank/DDBJ databases">
        <title>Paenibacillus soybeanensis sp. nov. isolated from the nodules of soybean (Glycine max(L.) Merr).</title>
        <authorList>
            <person name="Wang H."/>
        </authorList>
    </citation>
    <scope>NUCLEOTIDE SEQUENCE [LARGE SCALE GENOMIC DNA]</scope>
    <source>
        <strain evidence="5 6">DSM 23054</strain>
    </source>
</reference>
<dbReference type="AlphaFoldDB" id="A0A7X5C368"/>
<dbReference type="CDD" id="cd02012">
    <property type="entry name" value="TPP_TK"/>
    <property type="match status" value="1"/>
</dbReference>
<comment type="caution">
    <text evidence="5">The sequence shown here is derived from an EMBL/GenBank/DDBJ whole genome shotgun (WGS) entry which is preliminary data.</text>
</comment>
<name>A0A7X5C368_9BACL</name>
<evidence type="ECO:0000256" key="2">
    <source>
        <dbReference type="ARBA" id="ARBA00007131"/>
    </source>
</evidence>
<accession>A0A7X5C368</accession>
<comment type="cofactor">
    <cofactor evidence="1">
        <name>thiamine diphosphate</name>
        <dbReference type="ChEBI" id="CHEBI:58937"/>
    </cofactor>
</comment>
<evidence type="ECO:0000256" key="1">
    <source>
        <dbReference type="ARBA" id="ARBA00001964"/>
    </source>
</evidence>
<evidence type="ECO:0000313" key="6">
    <source>
        <dbReference type="Proteomes" id="UP000558113"/>
    </source>
</evidence>